<protein>
    <recommendedName>
        <fullName evidence="4">Lipoprotein</fullName>
    </recommendedName>
</protein>
<accession>A0ABV7T0X6</accession>
<reference evidence="3" key="1">
    <citation type="journal article" date="2019" name="Int. J. Syst. Evol. Microbiol.">
        <title>The Global Catalogue of Microorganisms (GCM) 10K type strain sequencing project: providing services to taxonomists for standard genome sequencing and annotation.</title>
        <authorList>
            <consortium name="The Broad Institute Genomics Platform"/>
            <consortium name="The Broad Institute Genome Sequencing Center for Infectious Disease"/>
            <person name="Wu L."/>
            <person name="Ma J."/>
        </authorList>
    </citation>
    <scope>NUCLEOTIDE SEQUENCE [LARGE SCALE GENOMIC DNA]</scope>
    <source>
        <strain evidence="3">KCTC 42447</strain>
    </source>
</reference>
<organism evidence="2 3">
    <name type="scientific">Stutzerimonas tarimensis</name>
    <dbReference type="NCBI Taxonomy" id="1507735"/>
    <lineage>
        <taxon>Bacteria</taxon>
        <taxon>Pseudomonadati</taxon>
        <taxon>Pseudomonadota</taxon>
        <taxon>Gammaproteobacteria</taxon>
        <taxon>Pseudomonadales</taxon>
        <taxon>Pseudomonadaceae</taxon>
        <taxon>Stutzerimonas</taxon>
    </lineage>
</organism>
<sequence length="108" mass="11736">MSERNPIPFILTAVGTVVATVAALGYYGYLNFSRPEDALLLSEFTMLKTVPGEDYRVSLKPANQVAQCIDGILVLFDTSQTGLSGVLVDNRKQAVRCFAEEPAELGRP</sequence>
<feature type="transmembrane region" description="Helical" evidence="1">
    <location>
        <begin position="6"/>
        <end position="29"/>
    </location>
</feature>
<keyword evidence="1" id="KW-1133">Transmembrane helix</keyword>
<keyword evidence="1" id="KW-0472">Membrane</keyword>
<dbReference type="RefSeq" id="WP_386360505.1">
    <property type="nucleotide sequence ID" value="NZ_JBHRXZ010000002.1"/>
</dbReference>
<comment type="caution">
    <text evidence="2">The sequence shown here is derived from an EMBL/GenBank/DDBJ whole genome shotgun (WGS) entry which is preliminary data.</text>
</comment>
<dbReference type="EMBL" id="JBHRXZ010000002">
    <property type="protein sequence ID" value="MFC3606454.1"/>
    <property type="molecule type" value="Genomic_DNA"/>
</dbReference>
<evidence type="ECO:0000256" key="1">
    <source>
        <dbReference type="SAM" id="Phobius"/>
    </source>
</evidence>
<evidence type="ECO:0000313" key="2">
    <source>
        <dbReference type="EMBL" id="MFC3606454.1"/>
    </source>
</evidence>
<gene>
    <name evidence="2" type="ORF">ACFOMF_01460</name>
</gene>
<keyword evidence="3" id="KW-1185">Reference proteome</keyword>
<keyword evidence="1" id="KW-0812">Transmembrane</keyword>
<proteinExistence type="predicted"/>
<evidence type="ECO:0008006" key="4">
    <source>
        <dbReference type="Google" id="ProtNLM"/>
    </source>
</evidence>
<evidence type="ECO:0000313" key="3">
    <source>
        <dbReference type="Proteomes" id="UP001595630"/>
    </source>
</evidence>
<dbReference type="Proteomes" id="UP001595630">
    <property type="component" value="Unassembled WGS sequence"/>
</dbReference>
<name>A0ABV7T0X6_9GAMM</name>